<name>A0A146GDL8_TERSA</name>
<dbReference type="PROSITE" id="PS50932">
    <property type="entry name" value="HTH_LACI_2"/>
    <property type="match status" value="1"/>
</dbReference>
<feature type="region of interest" description="Disordered" evidence="5">
    <location>
        <begin position="327"/>
        <end position="353"/>
    </location>
</feature>
<dbReference type="Gene3D" id="3.40.50.2300">
    <property type="match status" value="1"/>
</dbReference>
<organism evidence="7 8">
    <name type="scientific">Terrimicrobium sacchariphilum</name>
    <dbReference type="NCBI Taxonomy" id="690879"/>
    <lineage>
        <taxon>Bacteria</taxon>
        <taxon>Pseudomonadati</taxon>
        <taxon>Verrucomicrobiota</taxon>
        <taxon>Terrimicrobiia</taxon>
        <taxon>Terrimicrobiales</taxon>
        <taxon>Terrimicrobiaceae</taxon>
        <taxon>Terrimicrobium</taxon>
    </lineage>
</organism>
<dbReference type="InParanoid" id="A0A146GDL8"/>
<evidence type="ECO:0000313" key="8">
    <source>
        <dbReference type="Proteomes" id="UP000076023"/>
    </source>
</evidence>
<evidence type="ECO:0000256" key="5">
    <source>
        <dbReference type="SAM" id="MobiDB-lite"/>
    </source>
</evidence>
<dbReference type="Gene3D" id="1.10.260.40">
    <property type="entry name" value="lambda repressor-like DNA-binding domains"/>
    <property type="match status" value="1"/>
</dbReference>
<accession>A0A146GDL8</accession>
<dbReference type="PANTHER" id="PTHR30146:SF148">
    <property type="entry name" value="HTH-TYPE TRANSCRIPTIONAL REPRESSOR PURR-RELATED"/>
    <property type="match status" value="1"/>
</dbReference>
<dbReference type="SUPFAM" id="SSF53822">
    <property type="entry name" value="Periplasmic binding protein-like I"/>
    <property type="match status" value="1"/>
</dbReference>
<dbReference type="EMBL" id="BDCO01000003">
    <property type="protein sequence ID" value="GAT35431.1"/>
    <property type="molecule type" value="Genomic_DNA"/>
</dbReference>
<dbReference type="CDD" id="cd01392">
    <property type="entry name" value="HTH_LacI"/>
    <property type="match status" value="1"/>
</dbReference>
<feature type="compositionally biased region" description="Low complexity" evidence="5">
    <location>
        <begin position="335"/>
        <end position="353"/>
    </location>
</feature>
<evidence type="ECO:0000256" key="3">
    <source>
        <dbReference type="ARBA" id="ARBA00023125"/>
    </source>
</evidence>
<evidence type="ECO:0000256" key="1">
    <source>
        <dbReference type="ARBA" id="ARBA00022491"/>
    </source>
</evidence>
<keyword evidence="8" id="KW-1185">Reference proteome</keyword>
<feature type="domain" description="HTH lacI-type" evidence="6">
    <location>
        <begin position="5"/>
        <end position="59"/>
    </location>
</feature>
<evidence type="ECO:0000313" key="7">
    <source>
        <dbReference type="EMBL" id="GAT35431.1"/>
    </source>
</evidence>
<protein>
    <submittedName>
        <fullName evidence="7">LacI family transcriptional regulator</fullName>
    </submittedName>
</protein>
<gene>
    <name evidence="7" type="ORF">TSACC_3497</name>
</gene>
<dbReference type="SMART" id="SM00354">
    <property type="entry name" value="HTH_LACI"/>
    <property type="match status" value="1"/>
</dbReference>
<dbReference type="GO" id="GO:0000976">
    <property type="term" value="F:transcription cis-regulatory region binding"/>
    <property type="evidence" value="ECO:0007669"/>
    <property type="project" value="TreeGrafter"/>
</dbReference>
<keyword evidence="1" id="KW-0678">Repressor</keyword>
<proteinExistence type="predicted"/>
<keyword evidence="4" id="KW-0804">Transcription</keyword>
<dbReference type="InterPro" id="IPR028082">
    <property type="entry name" value="Peripla_BP_I"/>
</dbReference>
<keyword evidence="2" id="KW-0805">Transcription regulation</keyword>
<evidence type="ECO:0000259" key="6">
    <source>
        <dbReference type="PROSITE" id="PS50932"/>
    </source>
</evidence>
<keyword evidence="3" id="KW-0238">DNA-binding</keyword>
<evidence type="ECO:0000256" key="4">
    <source>
        <dbReference type="ARBA" id="ARBA00023163"/>
    </source>
</evidence>
<dbReference type="RefSeq" id="WP_075081241.1">
    <property type="nucleotide sequence ID" value="NZ_BDCO01000003.1"/>
</dbReference>
<dbReference type="SUPFAM" id="SSF47413">
    <property type="entry name" value="lambda repressor-like DNA-binding domains"/>
    <property type="match status" value="1"/>
</dbReference>
<sequence length="353" mass="39754">MHSPVTVRDIARACGIHFTTVALALRNSPRVAEKTRDRVVKIANHMGYRPNPLVATLMAQKRAQRQPSHSSVLAYISYPSLDVKDPSIFEKQYLEGARERCLEMGYRLETFHLYSGDLNATRLAQILRTRAIPGLLLGPWRRGKGHLPRPLHGFASVALCNSLVQPGLHRVRHNQCRGSQLACRQLRRKGYRRIGLVLTTHMDRQLDRFWTAGYLSFHENLPAVSRPAPLYLPQNSFPANILSDWVLREKPDVILTMHLQVRQWLERNAASLTHKVDIATLDHSPEWGDCPGIFQNPSAQGKEAVSFLVGQIQNNQHGLPSQPLTLMLDGEWVDPGSHGPGRSPLPSSSRQQQ</sequence>
<dbReference type="GO" id="GO:0003700">
    <property type="term" value="F:DNA-binding transcription factor activity"/>
    <property type="evidence" value="ECO:0007669"/>
    <property type="project" value="TreeGrafter"/>
</dbReference>
<comment type="caution">
    <text evidence="7">The sequence shown here is derived from an EMBL/GenBank/DDBJ whole genome shotgun (WGS) entry which is preliminary data.</text>
</comment>
<dbReference type="InterPro" id="IPR010982">
    <property type="entry name" value="Lambda_DNA-bd_dom_sf"/>
</dbReference>
<dbReference type="AlphaFoldDB" id="A0A146GDL8"/>
<reference evidence="8" key="1">
    <citation type="journal article" date="2017" name="Genome Announc.">
        <title>Draft Genome Sequence of Terrimicrobium sacchariphilum NM-5T, a Facultative Anaerobic Soil Bacterium of the Class Spartobacteria.</title>
        <authorList>
            <person name="Qiu Y.L."/>
            <person name="Tourlousse D.M."/>
            <person name="Matsuura N."/>
            <person name="Ohashi A."/>
            <person name="Sekiguchi Y."/>
        </authorList>
    </citation>
    <scope>NUCLEOTIDE SEQUENCE [LARGE SCALE GENOMIC DNA]</scope>
    <source>
        <strain evidence="8">NM-5</strain>
    </source>
</reference>
<evidence type="ECO:0000256" key="2">
    <source>
        <dbReference type="ARBA" id="ARBA00023015"/>
    </source>
</evidence>
<dbReference type="STRING" id="690879.TSACC_3497"/>
<dbReference type="Pfam" id="PF00356">
    <property type="entry name" value="LacI"/>
    <property type="match status" value="1"/>
</dbReference>
<dbReference type="OrthoDB" id="199447at2"/>
<dbReference type="InterPro" id="IPR000843">
    <property type="entry name" value="HTH_LacI"/>
</dbReference>
<dbReference type="Proteomes" id="UP000076023">
    <property type="component" value="Unassembled WGS sequence"/>
</dbReference>
<dbReference type="PANTHER" id="PTHR30146">
    <property type="entry name" value="LACI-RELATED TRANSCRIPTIONAL REPRESSOR"/>
    <property type="match status" value="1"/>
</dbReference>